<sequence length="108" mass="12761">MKKSKEQFSSKSSTHKEAHEEVTTDTDETEKVDKYSFDNVKKHLEALPSIESKIELIETLKAEYLQEDLVWDLDRVPFNRKCDIELIKLHRLLDLRLKIENNNESKES</sequence>
<evidence type="ECO:0000313" key="2">
    <source>
        <dbReference type="EMBL" id="TXE18581.1"/>
    </source>
</evidence>
<dbReference type="Proteomes" id="UP000321938">
    <property type="component" value="Unassembled WGS sequence"/>
</dbReference>
<proteinExistence type="predicted"/>
<keyword evidence="3" id="KW-1185">Reference proteome</keyword>
<feature type="compositionally biased region" description="Basic and acidic residues" evidence="1">
    <location>
        <begin position="1"/>
        <end position="22"/>
    </location>
</feature>
<comment type="caution">
    <text evidence="2">The sequence shown here is derived from an EMBL/GenBank/DDBJ whole genome shotgun (WGS) entry which is preliminary data.</text>
</comment>
<accession>A0A5C7BAJ7</accession>
<dbReference type="RefSeq" id="WP_147231340.1">
    <property type="nucleotide sequence ID" value="NZ_VOSB01000007.1"/>
</dbReference>
<gene>
    <name evidence="2" type="ORF">ES692_05935</name>
</gene>
<dbReference type="EMBL" id="VOSB01000007">
    <property type="protein sequence ID" value="TXE18581.1"/>
    <property type="molecule type" value="Genomic_DNA"/>
</dbReference>
<organism evidence="2 3">
    <name type="scientific">Psychroserpens burtonensis</name>
    <dbReference type="NCBI Taxonomy" id="49278"/>
    <lineage>
        <taxon>Bacteria</taxon>
        <taxon>Pseudomonadati</taxon>
        <taxon>Bacteroidota</taxon>
        <taxon>Flavobacteriia</taxon>
        <taxon>Flavobacteriales</taxon>
        <taxon>Flavobacteriaceae</taxon>
        <taxon>Psychroserpens</taxon>
    </lineage>
</organism>
<name>A0A5C7BAJ7_9FLAO</name>
<evidence type="ECO:0000256" key="1">
    <source>
        <dbReference type="SAM" id="MobiDB-lite"/>
    </source>
</evidence>
<protein>
    <submittedName>
        <fullName evidence="2">Uncharacterized protein</fullName>
    </submittedName>
</protein>
<evidence type="ECO:0000313" key="3">
    <source>
        <dbReference type="Proteomes" id="UP000321938"/>
    </source>
</evidence>
<feature type="region of interest" description="Disordered" evidence="1">
    <location>
        <begin position="1"/>
        <end position="30"/>
    </location>
</feature>
<dbReference type="AlphaFoldDB" id="A0A5C7BAJ7"/>
<reference evidence="2 3" key="1">
    <citation type="submission" date="2019-08" db="EMBL/GenBank/DDBJ databases">
        <title>Genome of Psychroserpens burtonensis ACAM 167.</title>
        <authorList>
            <person name="Bowman J.P."/>
        </authorList>
    </citation>
    <scope>NUCLEOTIDE SEQUENCE [LARGE SCALE GENOMIC DNA]</scope>
    <source>
        <strain evidence="2 3">ACAM 167</strain>
    </source>
</reference>